<keyword evidence="4" id="KW-1185">Reference proteome</keyword>
<sequence length="120" mass="13864">MADARANPSSQEEGERLQVIRTAERILHEHRSKQRETFKKQEPSRAKRLPPGTFVSVRVLNARKGELRWQPGYQDSTNKQHGRLLRPLLSEEKSRQCDKQTASDLTGITDNIDISYRDSH</sequence>
<dbReference type="Proteomes" id="UP000014760">
    <property type="component" value="Unassembled WGS sequence"/>
</dbReference>
<protein>
    <submittedName>
        <fullName evidence="2 3">Uncharacterized protein</fullName>
    </submittedName>
</protein>
<dbReference type="EnsemblMetazoa" id="CapteT209295">
    <property type="protein sequence ID" value="CapteP209295"/>
    <property type="gene ID" value="CapteG209295"/>
</dbReference>
<reference evidence="2 4" key="2">
    <citation type="journal article" date="2013" name="Nature">
        <title>Insights into bilaterian evolution from three spiralian genomes.</title>
        <authorList>
            <person name="Simakov O."/>
            <person name="Marletaz F."/>
            <person name="Cho S.J."/>
            <person name="Edsinger-Gonzales E."/>
            <person name="Havlak P."/>
            <person name="Hellsten U."/>
            <person name="Kuo D.H."/>
            <person name="Larsson T."/>
            <person name="Lv J."/>
            <person name="Arendt D."/>
            <person name="Savage R."/>
            <person name="Osoegawa K."/>
            <person name="de Jong P."/>
            <person name="Grimwood J."/>
            <person name="Chapman J.A."/>
            <person name="Shapiro H."/>
            <person name="Aerts A."/>
            <person name="Otillar R.P."/>
            <person name="Terry A.Y."/>
            <person name="Boore J.L."/>
            <person name="Grigoriev I.V."/>
            <person name="Lindberg D.R."/>
            <person name="Seaver E.C."/>
            <person name="Weisblat D.A."/>
            <person name="Putnam N.H."/>
            <person name="Rokhsar D.S."/>
        </authorList>
    </citation>
    <scope>NUCLEOTIDE SEQUENCE</scope>
    <source>
        <strain evidence="2 4">I ESC-2004</strain>
    </source>
</reference>
<dbReference type="EMBL" id="AMQN01016528">
    <property type="status" value="NOT_ANNOTATED_CDS"/>
    <property type="molecule type" value="Genomic_DNA"/>
</dbReference>
<evidence type="ECO:0000313" key="4">
    <source>
        <dbReference type="Proteomes" id="UP000014760"/>
    </source>
</evidence>
<dbReference type="AlphaFoldDB" id="R7VH97"/>
<reference evidence="3" key="3">
    <citation type="submission" date="2015-06" db="UniProtKB">
        <authorList>
            <consortium name="EnsemblMetazoa"/>
        </authorList>
    </citation>
    <scope>IDENTIFICATION</scope>
</reference>
<evidence type="ECO:0000313" key="3">
    <source>
        <dbReference type="EnsemblMetazoa" id="CapteP209295"/>
    </source>
</evidence>
<dbReference type="HOGENOM" id="CLU_2051835_0_0_1"/>
<name>R7VH97_CAPTE</name>
<evidence type="ECO:0000256" key="1">
    <source>
        <dbReference type="SAM" id="MobiDB-lite"/>
    </source>
</evidence>
<dbReference type="EMBL" id="KB292170">
    <property type="protein sequence ID" value="ELU17999.1"/>
    <property type="molecule type" value="Genomic_DNA"/>
</dbReference>
<feature type="compositionally biased region" description="Basic and acidic residues" evidence="1">
    <location>
        <begin position="28"/>
        <end position="45"/>
    </location>
</feature>
<proteinExistence type="predicted"/>
<feature type="region of interest" description="Disordered" evidence="1">
    <location>
        <begin position="28"/>
        <end position="52"/>
    </location>
</feature>
<reference evidence="4" key="1">
    <citation type="submission" date="2012-12" db="EMBL/GenBank/DDBJ databases">
        <authorList>
            <person name="Hellsten U."/>
            <person name="Grimwood J."/>
            <person name="Chapman J.A."/>
            <person name="Shapiro H."/>
            <person name="Aerts A."/>
            <person name="Otillar R.P."/>
            <person name="Terry A.Y."/>
            <person name="Boore J.L."/>
            <person name="Simakov O."/>
            <person name="Marletaz F."/>
            <person name="Cho S.-J."/>
            <person name="Edsinger-Gonzales E."/>
            <person name="Havlak P."/>
            <person name="Kuo D.-H."/>
            <person name="Larsson T."/>
            <person name="Lv J."/>
            <person name="Arendt D."/>
            <person name="Savage R."/>
            <person name="Osoegawa K."/>
            <person name="de Jong P."/>
            <person name="Lindberg D.R."/>
            <person name="Seaver E.C."/>
            <person name="Weisblat D.A."/>
            <person name="Putnam N.H."/>
            <person name="Grigoriev I.V."/>
            <person name="Rokhsar D.S."/>
        </authorList>
    </citation>
    <scope>NUCLEOTIDE SEQUENCE</scope>
    <source>
        <strain evidence="4">I ESC-2004</strain>
    </source>
</reference>
<gene>
    <name evidence="2" type="ORF">CAPTEDRAFT_209295</name>
</gene>
<accession>R7VH97</accession>
<evidence type="ECO:0000313" key="2">
    <source>
        <dbReference type="EMBL" id="ELU17999.1"/>
    </source>
</evidence>
<organism evidence="2">
    <name type="scientific">Capitella teleta</name>
    <name type="common">Polychaete worm</name>
    <dbReference type="NCBI Taxonomy" id="283909"/>
    <lineage>
        <taxon>Eukaryota</taxon>
        <taxon>Metazoa</taxon>
        <taxon>Spiralia</taxon>
        <taxon>Lophotrochozoa</taxon>
        <taxon>Annelida</taxon>
        <taxon>Polychaeta</taxon>
        <taxon>Sedentaria</taxon>
        <taxon>Scolecida</taxon>
        <taxon>Capitellidae</taxon>
        <taxon>Capitella</taxon>
    </lineage>
</organism>